<comment type="caution">
    <text evidence="3">The sequence shown here is derived from an EMBL/GenBank/DDBJ whole genome shotgun (WGS) entry which is preliminary data.</text>
</comment>
<sequence>MFAYKDRKDTGYLPIESYGLIGNMRTVALASTDGAIDYFCYPHFDSPSVFARILDKNKGGHFSITPQHYTSIKQQYLPNSNILTTKFLSDHGVSQITDFMNHPEDIPGQKNELLPWMMRKVEAIRGSIEVDVECFPAFNYARDSHTTTIHTTDNLNSDDHLGPGRVEFQSPNLTMDLRFTYDCGEHECPFWKFDIEDREGLLGPGVTTKITLSEGQSITFIFREVPEESSLDPPLSNHFANLLLIGTLAYWRNWIGGSTYEGKWRETVLRSALTLKLLVFAPTGAIVAAPTFSLPESLGGSRNWDYRYTWIRDSAFTIYALLRLGFSQEAEAYMGYLEHILSTMNPDGSLQIMYTIRGDKDLDEIELDHLEGYRESKPVRIGNGAADHLQLDIYGELLDAIYLYNKNGKPISYGMWTYITRLVNYVCNAWDQPDMGIWEVRSAKQNFTYSKVMCWVALDRAIRLTEKRSNFPCPDKEKWVAIRDTIYMEIMEKGWNPEREHFSQSYESRDTLDSAILIMPLVFFISPCDPRLLKTIQGIMKTPEKGGLVENNLVYRYNHMLSQDGVGGEEGSFSLCTFWLVEALTRAGEYDKTLLYRAMVMFEQMLGYANHLSLYSEEINKSGESLGNFPQAFTHIALISAAFNLDRVLKKKK</sequence>
<evidence type="ECO:0000259" key="2">
    <source>
        <dbReference type="Pfam" id="PF19291"/>
    </source>
</evidence>
<feature type="domain" description="GH15-like" evidence="1">
    <location>
        <begin position="264"/>
        <end position="642"/>
    </location>
</feature>
<evidence type="ECO:0000259" key="1">
    <source>
        <dbReference type="Pfam" id="PF00723"/>
    </source>
</evidence>
<dbReference type="InterPro" id="IPR045582">
    <property type="entry name" value="Trehalase-like_N"/>
</dbReference>
<dbReference type="PANTHER" id="PTHR31616">
    <property type="entry name" value="TREHALASE"/>
    <property type="match status" value="1"/>
</dbReference>
<reference evidence="3 4" key="1">
    <citation type="submission" date="2023-04" db="EMBL/GenBank/DDBJ databases">
        <title>Genome of Basidiobolus ranarum AG-B5.</title>
        <authorList>
            <person name="Stajich J.E."/>
            <person name="Carter-House D."/>
            <person name="Gryganskyi A."/>
        </authorList>
    </citation>
    <scope>NUCLEOTIDE SEQUENCE [LARGE SCALE GENOMIC DNA]</scope>
    <source>
        <strain evidence="3 4">AG-B5</strain>
    </source>
</reference>
<dbReference type="EMBL" id="JASJQH010000865">
    <property type="protein sequence ID" value="KAK9762689.1"/>
    <property type="molecule type" value="Genomic_DNA"/>
</dbReference>
<dbReference type="InterPro" id="IPR008928">
    <property type="entry name" value="6-hairpin_glycosidase_sf"/>
</dbReference>
<dbReference type="InterPro" id="IPR011613">
    <property type="entry name" value="GH15-like"/>
</dbReference>
<accession>A0ABR2WME9</accession>
<keyword evidence="4" id="KW-1185">Reference proteome</keyword>
<dbReference type="Pfam" id="PF19291">
    <property type="entry name" value="TREH_N"/>
    <property type="match status" value="1"/>
</dbReference>
<evidence type="ECO:0008006" key="5">
    <source>
        <dbReference type="Google" id="ProtNLM"/>
    </source>
</evidence>
<dbReference type="InterPro" id="IPR012341">
    <property type="entry name" value="6hp_glycosidase-like_sf"/>
</dbReference>
<feature type="domain" description="Trehalase-like N-terminal" evidence="2">
    <location>
        <begin position="14"/>
        <end position="105"/>
    </location>
</feature>
<proteinExistence type="predicted"/>
<dbReference type="PANTHER" id="PTHR31616:SF0">
    <property type="entry name" value="GLUCAN 1,4-ALPHA-GLUCOSIDASE"/>
    <property type="match status" value="1"/>
</dbReference>
<protein>
    <recommendedName>
        <fullName evidence="5">Glycoside hydrolase family 15 protein</fullName>
    </recommendedName>
</protein>
<dbReference type="Gene3D" id="1.50.10.10">
    <property type="match status" value="1"/>
</dbReference>
<gene>
    <name evidence="3" type="ORF">K7432_011335</name>
</gene>
<evidence type="ECO:0000313" key="4">
    <source>
        <dbReference type="Proteomes" id="UP001479436"/>
    </source>
</evidence>
<dbReference type="Pfam" id="PF00723">
    <property type="entry name" value="Glyco_hydro_15"/>
    <property type="match status" value="1"/>
</dbReference>
<organism evidence="3 4">
    <name type="scientific">Basidiobolus ranarum</name>
    <dbReference type="NCBI Taxonomy" id="34480"/>
    <lineage>
        <taxon>Eukaryota</taxon>
        <taxon>Fungi</taxon>
        <taxon>Fungi incertae sedis</taxon>
        <taxon>Zoopagomycota</taxon>
        <taxon>Entomophthoromycotina</taxon>
        <taxon>Basidiobolomycetes</taxon>
        <taxon>Basidiobolales</taxon>
        <taxon>Basidiobolaceae</taxon>
        <taxon>Basidiobolus</taxon>
    </lineage>
</organism>
<dbReference type="Proteomes" id="UP001479436">
    <property type="component" value="Unassembled WGS sequence"/>
</dbReference>
<dbReference type="SUPFAM" id="SSF48208">
    <property type="entry name" value="Six-hairpin glycosidases"/>
    <property type="match status" value="1"/>
</dbReference>
<name>A0ABR2WME9_9FUNG</name>
<evidence type="ECO:0000313" key="3">
    <source>
        <dbReference type="EMBL" id="KAK9762689.1"/>
    </source>
</evidence>